<dbReference type="Proteomes" id="UP001519343">
    <property type="component" value="Unassembled WGS sequence"/>
</dbReference>
<gene>
    <name evidence="1" type="ORF">J2Z37_004852</name>
</gene>
<keyword evidence="2" id="KW-1185">Reference proteome</keyword>
<protein>
    <recommendedName>
        <fullName evidence="3">RING-type domain-containing protein</fullName>
    </recommendedName>
</protein>
<comment type="caution">
    <text evidence="1">The sequence shown here is derived from an EMBL/GenBank/DDBJ whole genome shotgun (WGS) entry which is preliminary data.</text>
</comment>
<proteinExistence type="predicted"/>
<name>A0ABS4GX31_9BACL</name>
<evidence type="ECO:0008006" key="3">
    <source>
        <dbReference type="Google" id="ProtNLM"/>
    </source>
</evidence>
<reference evidence="1 2" key="1">
    <citation type="submission" date="2021-03" db="EMBL/GenBank/DDBJ databases">
        <title>Genomic Encyclopedia of Type Strains, Phase IV (KMG-IV): sequencing the most valuable type-strain genomes for metagenomic binning, comparative biology and taxonomic classification.</title>
        <authorList>
            <person name="Goeker M."/>
        </authorList>
    </citation>
    <scope>NUCLEOTIDE SEQUENCE [LARGE SCALE GENOMIC DNA]</scope>
    <source>
        <strain evidence="1 2">DSM 24738</strain>
    </source>
</reference>
<accession>A0ABS4GX31</accession>
<evidence type="ECO:0000313" key="2">
    <source>
        <dbReference type="Proteomes" id="UP001519343"/>
    </source>
</evidence>
<evidence type="ECO:0000313" key="1">
    <source>
        <dbReference type="EMBL" id="MBP1934832.1"/>
    </source>
</evidence>
<sequence>MKQDRPYLLATSEFGSQPCLLCLLTVSEFINGRAYRLSIGCTGYFHDECAKKLKSYGLVEPITPLQIPTGTKSAKLLPRCREPTTILQALLPNPIRFLKP</sequence>
<dbReference type="RefSeq" id="WP_209812812.1">
    <property type="nucleotide sequence ID" value="NZ_JAGGKT010000029.1"/>
</dbReference>
<organism evidence="1 2">
    <name type="scientific">Ammoniphilus resinae</name>
    <dbReference type="NCBI Taxonomy" id="861532"/>
    <lineage>
        <taxon>Bacteria</taxon>
        <taxon>Bacillati</taxon>
        <taxon>Bacillota</taxon>
        <taxon>Bacilli</taxon>
        <taxon>Bacillales</taxon>
        <taxon>Paenibacillaceae</taxon>
        <taxon>Aneurinibacillus group</taxon>
        <taxon>Ammoniphilus</taxon>
    </lineage>
</organism>
<dbReference type="EMBL" id="JAGGKT010000029">
    <property type="protein sequence ID" value="MBP1934832.1"/>
    <property type="molecule type" value="Genomic_DNA"/>
</dbReference>